<evidence type="ECO:0000313" key="2">
    <source>
        <dbReference type="Proteomes" id="UP001164539"/>
    </source>
</evidence>
<evidence type="ECO:0000313" key="1">
    <source>
        <dbReference type="EMBL" id="KAJ4723292.1"/>
    </source>
</evidence>
<comment type="caution">
    <text evidence="1">The sequence shown here is derived from an EMBL/GenBank/DDBJ whole genome shotgun (WGS) entry which is preliminary data.</text>
</comment>
<name>A0ACC1YHM6_MELAZ</name>
<protein>
    <submittedName>
        <fullName evidence="1">Uncharacterized protein</fullName>
    </submittedName>
</protein>
<sequence>MLEHSPTWRLIAGIKTKFGESCHTGRVLWIHSPGAGKTSRFKAILGLGKLPIITDTGNVEASVFKKVLLVVYLTLIRLL</sequence>
<organism evidence="1 2">
    <name type="scientific">Melia azedarach</name>
    <name type="common">Chinaberry tree</name>
    <dbReference type="NCBI Taxonomy" id="155640"/>
    <lineage>
        <taxon>Eukaryota</taxon>
        <taxon>Viridiplantae</taxon>
        <taxon>Streptophyta</taxon>
        <taxon>Embryophyta</taxon>
        <taxon>Tracheophyta</taxon>
        <taxon>Spermatophyta</taxon>
        <taxon>Magnoliopsida</taxon>
        <taxon>eudicotyledons</taxon>
        <taxon>Gunneridae</taxon>
        <taxon>Pentapetalae</taxon>
        <taxon>rosids</taxon>
        <taxon>malvids</taxon>
        <taxon>Sapindales</taxon>
        <taxon>Meliaceae</taxon>
        <taxon>Melia</taxon>
    </lineage>
</organism>
<gene>
    <name evidence="1" type="ORF">OWV82_006678</name>
</gene>
<accession>A0ACC1YHM6</accession>
<dbReference type="Proteomes" id="UP001164539">
    <property type="component" value="Chromosome 3"/>
</dbReference>
<proteinExistence type="predicted"/>
<keyword evidence="2" id="KW-1185">Reference proteome</keyword>
<reference evidence="1 2" key="1">
    <citation type="journal article" date="2023" name="Science">
        <title>Complex scaffold remodeling in plant triterpene biosynthesis.</title>
        <authorList>
            <person name="De La Pena R."/>
            <person name="Hodgson H."/>
            <person name="Liu J.C."/>
            <person name="Stephenson M.J."/>
            <person name="Martin A.C."/>
            <person name="Owen C."/>
            <person name="Harkess A."/>
            <person name="Leebens-Mack J."/>
            <person name="Jimenez L.E."/>
            <person name="Osbourn A."/>
            <person name="Sattely E.S."/>
        </authorList>
    </citation>
    <scope>NUCLEOTIDE SEQUENCE [LARGE SCALE GENOMIC DNA]</scope>
    <source>
        <strain evidence="2">cv. JPN11</strain>
        <tissue evidence="1">Leaf</tissue>
    </source>
</reference>
<dbReference type="EMBL" id="CM051396">
    <property type="protein sequence ID" value="KAJ4723292.1"/>
    <property type="molecule type" value="Genomic_DNA"/>
</dbReference>